<evidence type="ECO:0000313" key="2">
    <source>
        <dbReference type="EMBL" id="RRD31433.1"/>
    </source>
</evidence>
<dbReference type="AlphaFoldDB" id="A0A3P1VGC4"/>
<dbReference type="STRING" id="1123309.GCA_000377005_00793"/>
<dbReference type="RefSeq" id="WP_018166717.1">
    <property type="nucleotide sequence ID" value="NZ_RQZA01000004.1"/>
</dbReference>
<keyword evidence="1" id="KW-0472">Membrane</keyword>
<reference evidence="2 3" key="1">
    <citation type="submission" date="2018-11" db="EMBL/GenBank/DDBJ databases">
        <title>Genomes From Bacteria Associated with the Canine Oral Cavity: a Test Case for Automated Genome-Based Taxonomic Assignment.</title>
        <authorList>
            <person name="Coil D.A."/>
            <person name="Jospin G."/>
            <person name="Darling A.E."/>
            <person name="Wallis C."/>
            <person name="Davis I.J."/>
            <person name="Harris S."/>
            <person name="Eisen J.A."/>
            <person name="Holcombe L.J."/>
            <person name="O'Flynn C."/>
        </authorList>
    </citation>
    <scope>NUCLEOTIDE SEQUENCE [LARGE SCALE GENOMIC DNA]</scope>
    <source>
        <strain evidence="2 3">OH4621_COT-116</strain>
    </source>
</reference>
<name>A0A3P1VGC4_9STRE</name>
<comment type="caution">
    <text evidence="2">The sequence shown here is derived from an EMBL/GenBank/DDBJ whole genome shotgun (WGS) entry which is preliminary data.</text>
</comment>
<feature type="transmembrane region" description="Helical" evidence="1">
    <location>
        <begin position="42"/>
        <end position="59"/>
    </location>
</feature>
<dbReference type="Proteomes" id="UP000281771">
    <property type="component" value="Unassembled WGS sequence"/>
</dbReference>
<feature type="transmembrane region" description="Helical" evidence="1">
    <location>
        <begin position="79"/>
        <end position="97"/>
    </location>
</feature>
<dbReference type="InterPro" id="IPR021299">
    <property type="entry name" value="DUF2871"/>
</dbReference>
<gene>
    <name evidence="2" type="ORF">EII38_06545</name>
</gene>
<proteinExistence type="predicted"/>
<dbReference type="EMBL" id="RQZA01000004">
    <property type="protein sequence ID" value="RRD31433.1"/>
    <property type="molecule type" value="Genomic_DNA"/>
</dbReference>
<feature type="transmembrane region" description="Helical" evidence="1">
    <location>
        <begin position="5"/>
        <end position="22"/>
    </location>
</feature>
<keyword evidence="3" id="KW-1185">Reference proteome</keyword>
<protein>
    <submittedName>
        <fullName evidence="2">DUF2871 domain-containing protein</fullName>
    </submittedName>
</protein>
<accession>A0A3P1VGC4</accession>
<evidence type="ECO:0000313" key="3">
    <source>
        <dbReference type="Proteomes" id="UP000281771"/>
    </source>
</evidence>
<keyword evidence="1" id="KW-0812">Transmembrane</keyword>
<dbReference type="Pfam" id="PF11070">
    <property type="entry name" value="DUF2871"/>
    <property type="match status" value="1"/>
</dbReference>
<feature type="transmembrane region" description="Helical" evidence="1">
    <location>
        <begin position="109"/>
        <end position="131"/>
    </location>
</feature>
<sequence>MKKYINLALIYAIAGLVAGVFYREFTKWNGFTGETTLGKIHAHLFMLGMFLFLLVALFAKDHDLEGQKAFRLFMKLHNLGLPLVAITMAVRGVTQVLGTTLSKGLNASIAGMAGIGHILVSIGIVSLLLALKKVVKD</sequence>
<evidence type="ECO:0000256" key="1">
    <source>
        <dbReference type="SAM" id="Phobius"/>
    </source>
</evidence>
<keyword evidence="1" id="KW-1133">Transmembrane helix</keyword>
<organism evidence="2 3">
    <name type="scientific">Streptococcus minor</name>
    <dbReference type="NCBI Taxonomy" id="229549"/>
    <lineage>
        <taxon>Bacteria</taxon>
        <taxon>Bacillati</taxon>
        <taxon>Bacillota</taxon>
        <taxon>Bacilli</taxon>
        <taxon>Lactobacillales</taxon>
        <taxon>Streptococcaceae</taxon>
        <taxon>Streptococcus</taxon>
    </lineage>
</organism>